<evidence type="ECO:0000256" key="2">
    <source>
        <dbReference type="SAM" id="MobiDB-lite"/>
    </source>
</evidence>
<keyword evidence="1" id="KW-0479">Metal-binding</keyword>
<feature type="region of interest" description="Disordered" evidence="2">
    <location>
        <begin position="1"/>
        <end position="27"/>
    </location>
</feature>
<comment type="caution">
    <text evidence="4">The sequence shown here is derived from an EMBL/GenBank/DDBJ whole genome shotgun (WGS) entry which is preliminary data.</text>
</comment>
<dbReference type="PROSITE" id="PS50158">
    <property type="entry name" value="ZF_CCHC"/>
    <property type="match status" value="1"/>
</dbReference>
<evidence type="ECO:0000259" key="3">
    <source>
        <dbReference type="PROSITE" id="PS50158"/>
    </source>
</evidence>
<feature type="non-terminal residue" evidence="4">
    <location>
        <position position="513"/>
    </location>
</feature>
<protein>
    <recommendedName>
        <fullName evidence="3">CCHC-type domain-containing protein</fullName>
    </recommendedName>
</protein>
<evidence type="ECO:0000256" key="1">
    <source>
        <dbReference type="PROSITE-ProRule" id="PRU00047"/>
    </source>
</evidence>
<sequence length="513" mass="56922">MSGTEETEVKEFTSQTEGAGPWSQGDPWQAGFIEGMGPIGILVDVRRAEKVLKSLDWELQSKLDHLTEMTLASPSYLSEILAVLDILAGEKEDTEKRRTVRAALYEGARRADESLAQYALRRDAQFENAKRYIDIPVELKGIMLEEQAGLSRQGAQNLRTLTGGQHDYRQVRRALQVLDCEEESMIKGQKPSYLLDEDFAENQDGTYDPEDEEIFVALEYQDVDEYEALNLLAELGSDRRKTWKENKLLKAAQKKDRRHFDQKGSRPPRTSGKRRLSIAELKKVTKCGNCGEKGHWHEECQKPHRPKSSTGKPSTFVFLGATPQTDAADAFFLTSLLSVTSGNWATGEGRFSFLQLPPGQAIIDPGASQDLIGLKSYERLREKLPANSIGQAKTLFTALSPCILGGKPGIIQLTVVEEDVAQLLSIGLLEHAKSVIDTEQNVISFKGFGTQDRMNRLSSGHRTVDITKWPGGSFPVPEELAEKFQLSPRAFDLSSPVASGAYMSALRLGDGCR</sequence>
<keyword evidence="1" id="KW-0863">Zinc-finger</keyword>
<dbReference type="Gene3D" id="4.10.60.10">
    <property type="entry name" value="Zinc finger, CCHC-type"/>
    <property type="match status" value="1"/>
</dbReference>
<dbReference type="SUPFAM" id="SSF57756">
    <property type="entry name" value="Retrovirus zinc finger-like domains"/>
    <property type="match status" value="1"/>
</dbReference>
<name>A0ABP0SFQ4_9DINO</name>
<organism evidence="4 5">
    <name type="scientific">Durusdinium trenchii</name>
    <dbReference type="NCBI Taxonomy" id="1381693"/>
    <lineage>
        <taxon>Eukaryota</taxon>
        <taxon>Sar</taxon>
        <taxon>Alveolata</taxon>
        <taxon>Dinophyceae</taxon>
        <taxon>Suessiales</taxon>
        <taxon>Symbiodiniaceae</taxon>
        <taxon>Durusdinium</taxon>
    </lineage>
</organism>
<dbReference type="Proteomes" id="UP001642484">
    <property type="component" value="Unassembled WGS sequence"/>
</dbReference>
<keyword evidence="5" id="KW-1185">Reference proteome</keyword>
<gene>
    <name evidence="4" type="ORF">CCMP2556_LOCUS51630</name>
</gene>
<accession>A0ABP0SFQ4</accession>
<feature type="domain" description="CCHC-type" evidence="3">
    <location>
        <begin position="286"/>
        <end position="302"/>
    </location>
</feature>
<evidence type="ECO:0000313" key="5">
    <source>
        <dbReference type="Proteomes" id="UP001642484"/>
    </source>
</evidence>
<feature type="region of interest" description="Disordered" evidence="2">
    <location>
        <begin position="251"/>
        <end position="275"/>
    </location>
</feature>
<proteinExistence type="predicted"/>
<dbReference type="InterPro" id="IPR001878">
    <property type="entry name" value="Znf_CCHC"/>
</dbReference>
<reference evidence="4 5" key="1">
    <citation type="submission" date="2024-02" db="EMBL/GenBank/DDBJ databases">
        <authorList>
            <person name="Chen Y."/>
            <person name="Shah S."/>
            <person name="Dougan E. K."/>
            <person name="Thang M."/>
            <person name="Chan C."/>
        </authorList>
    </citation>
    <scope>NUCLEOTIDE SEQUENCE [LARGE SCALE GENOMIC DNA]</scope>
</reference>
<dbReference type="EMBL" id="CAXAMN010027527">
    <property type="protein sequence ID" value="CAK9111178.1"/>
    <property type="molecule type" value="Genomic_DNA"/>
</dbReference>
<keyword evidence="1" id="KW-0862">Zinc</keyword>
<evidence type="ECO:0000313" key="4">
    <source>
        <dbReference type="EMBL" id="CAK9111178.1"/>
    </source>
</evidence>
<dbReference type="InterPro" id="IPR036875">
    <property type="entry name" value="Znf_CCHC_sf"/>
</dbReference>